<organism evidence="4 5">
    <name type="scientific">Robinsoniella peoriensis</name>
    <dbReference type="NCBI Taxonomy" id="180332"/>
    <lineage>
        <taxon>Bacteria</taxon>
        <taxon>Bacillati</taxon>
        <taxon>Bacillota</taxon>
        <taxon>Clostridia</taxon>
        <taxon>Lachnospirales</taxon>
        <taxon>Lachnospiraceae</taxon>
        <taxon>Robinsoniella</taxon>
    </lineage>
</organism>
<dbReference type="Pfam" id="PF00440">
    <property type="entry name" value="TetR_N"/>
    <property type="match status" value="1"/>
</dbReference>
<feature type="DNA-binding region" description="H-T-H motif" evidence="2">
    <location>
        <begin position="31"/>
        <end position="50"/>
    </location>
</feature>
<evidence type="ECO:0000259" key="3">
    <source>
        <dbReference type="PROSITE" id="PS50977"/>
    </source>
</evidence>
<sequence>MRQVKEPEVRRAEIIQSAKNLFLIKGFTNVTTQDIVDDLKISRGLLYYHFRSKEDILKLIVEVEAAAVNMSLRKITFDNTLSPVEKVKLFFSATIIPESANTRENRSLQEAVRMPENTYMIDQILRKSAETMAEYFESILVQGNNSGVFSVDHPKEVSVFLITSYLFTLNSRDFYAEDMEAAKKYLTVFNQLLEKVLGCKENTF</sequence>
<dbReference type="PANTHER" id="PTHR43479:SF11">
    <property type="entry name" value="ACREF_ENVCD OPERON REPRESSOR-RELATED"/>
    <property type="match status" value="1"/>
</dbReference>
<evidence type="ECO:0000256" key="1">
    <source>
        <dbReference type="ARBA" id="ARBA00023125"/>
    </source>
</evidence>
<accession>A0A4U8Q430</accession>
<dbReference type="Proteomes" id="UP000306509">
    <property type="component" value="Unassembled WGS sequence"/>
</dbReference>
<dbReference type="InterPro" id="IPR036271">
    <property type="entry name" value="Tet_transcr_reg_TetR-rel_C_sf"/>
</dbReference>
<feature type="domain" description="HTH tetR-type" evidence="3">
    <location>
        <begin position="8"/>
        <end position="68"/>
    </location>
</feature>
<gene>
    <name evidence="4" type="primary">kstR2_8</name>
    <name evidence="4" type="ORF">DSM106044_04473</name>
</gene>
<proteinExistence type="predicted"/>
<evidence type="ECO:0000313" key="5">
    <source>
        <dbReference type="Proteomes" id="UP000306509"/>
    </source>
</evidence>
<keyword evidence="1 2" id="KW-0238">DNA-binding</keyword>
<reference evidence="4 5" key="1">
    <citation type="journal article" date="2019" name="Anaerobe">
        <title>Detection of Robinsoniella peoriensis in multiple bone samples of a trauma patient.</title>
        <authorList>
            <person name="Schrottner P."/>
            <person name="Hartwich K."/>
            <person name="Bunk B."/>
            <person name="Schober I."/>
            <person name="Helbig S."/>
            <person name="Rudolph W.W."/>
            <person name="Gunzer F."/>
        </authorList>
    </citation>
    <scope>NUCLEOTIDE SEQUENCE [LARGE SCALE GENOMIC DNA]</scope>
    <source>
        <strain evidence="4 5">DSM 106044</strain>
    </source>
</reference>
<dbReference type="InterPro" id="IPR023772">
    <property type="entry name" value="DNA-bd_HTH_TetR-type_CS"/>
</dbReference>
<name>A0A4U8Q430_9FIRM</name>
<dbReference type="AlphaFoldDB" id="A0A4U8Q430"/>
<dbReference type="PROSITE" id="PS01081">
    <property type="entry name" value="HTH_TETR_1"/>
    <property type="match status" value="1"/>
</dbReference>
<keyword evidence="5" id="KW-1185">Reference proteome</keyword>
<evidence type="ECO:0000313" key="4">
    <source>
        <dbReference type="EMBL" id="TLC98722.1"/>
    </source>
</evidence>
<dbReference type="PRINTS" id="PR00455">
    <property type="entry name" value="HTHTETR"/>
</dbReference>
<protein>
    <submittedName>
        <fullName evidence="4">HTH-type transcriptional repressor KstR2</fullName>
    </submittedName>
</protein>
<dbReference type="PANTHER" id="PTHR43479">
    <property type="entry name" value="ACREF/ENVCD OPERON REPRESSOR-RELATED"/>
    <property type="match status" value="1"/>
</dbReference>
<dbReference type="RefSeq" id="WP_138003706.1">
    <property type="nucleotide sequence ID" value="NZ_QGQD01000086.1"/>
</dbReference>
<dbReference type="InterPro" id="IPR050624">
    <property type="entry name" value="HTH-type_Tx_Regulator"/>
</dbReference>
<dbReference type="InterPro" id="IPR009057">
    <property type="entry name" value="Homeodomain-like_sf"/>
</dbReference>
<dbReference type="PROSITE" id="PS50977">
    <property type="entry name" value="HTH_TETR_2"/>
    <property type="match status" value="1"/>
</dbReference>
<evidence type="ECO:0000256" key="2">
    <source>
        <dbReference type="PROSITE-ProRule" id="PRU00335"/>
    </source>
</evidence>
<dbReference type="SUPFAM" id="SSF48498">
    <property type="entry name" value="Tetracyclin repressor-like, C-terminal domain"/>
    <property type="match status" value="1"/>
</dbReference>
<dbReference type="SUPFAM" id="SSF46689">
    <property type="entry name" value="Homeodomain-like"/>
    <property type="match status" value="1"/>
</dbReference>
<dbReference type="Gene3D" id="1.10.357.10">
    <property type="entry name" value="Tetracycline Repressor, domain 2"/>
    <property type="match status" value="1"/>
</dbReference>
<dbReference type="GO" id="GO:0003677">
    <property type="term" value="F:DNA binding"/>
    <property type="evidence" value="ECO:0007669"/>
    <property type="project" value="UniProtKB-UniRule"/>
</dbReference>
<dbReference type="STRING" id="180332.GCA_000797495_00448"/>
<dbReference type="EMBL" id="QGQD01000086">
    <property type="protein sequence ID" value="TLC98722.1"/>
    <property type="molecule type" value="Genomic_DNA"/>
</dbReference>
<comment type="caution">
    <text evidence="4">The sequence shown here is derived from an EMBL/GenBank/DDBJ whole genome shotgun (WGS) entry which is preliminary data.</text>
</comment>
<dbReference type="InterPro" id="IPR001647">
    <property type="entry name" value="HTH_TetR"/>
</dbReference>